<sequence>MMQYILLASLLIGGVSPTLGQVVIQGDSTFLGLRIGKSSGEQVKAQLGNRYRSEKLIHVLTVSTRDGSHNTLKRETGVIMHYRKQGLICYINTISSQRRMGLIRIEFDATAKVSSAKGIQPGKHQFSDVIAQYGPVDVEGTDYALPTVREISRDGKQWYTVLAYPSISFVSLGKKEPGENLLARPVTGIWLGVWY</sequence>
<dbReference type="EMBL" id="NIRR01000063">
    <property type="protein sequence ID" value="OWP61470.1"/>
    <property type="molecule type" value="Genomic_DNA"/>
</dbReference>
<name>A0A246FG03_9BACT</name>
<evidence type="ECO:0000313" key="1">
    <source>
        <dbReference type="EMBL" id="OWP61470.1"/>
    </source>
</evidence>
<dbReference type="Proteomes" id="UP000197277">
    <property type="component" value="Unassembled WGS sequence"/>
</dbReference>
<protein>
    <submittedName>
        <fullName evidence="1">Uncharacterized protein</fullName>
    </submittedName>
</protein>
<organism evidence="1 2">
    <name type="scientific">Hymenobacter amundsenii</name>
    <dbReference type="NCBI Taxonomy" id="2006685"/>
    <lineage>
        <taxon>Bacteria</taxon>
        <taxon>Pseudomonadati</taxon>
        <taxon>Bacteroidota</taxon>
        <taxon>Cytophagia</taxon>
        <taxon>Cytophagales</taxon>
        <taxon>Hymenobacteraceae</taxon>
        <taxon>Hymenobacter</taxon>
    </lineage>
</organism>
<evidence type="ECO:0000313" key="2">
    <source>
        <dbReference type="Proteomes" id="UP000197277"/>
    </source>
</evidence>
<proteinExistence type="predicted"/>
<dbReference type="RefSeq" id="WP_088466089.1">
    <property type="nucleotide sequence ID" value="NZ_NIRR01000063.1"/>
</dbReference>
<reference evidence="1 2" key="1">
    <citation type="submission" date="2017-06" db="EMBL/GenBank/DDBJ databases">
        <title>Hymenobacter amundsenii sp. nov. isolated from regoliths in Antarctica.</title>
        <authorList>
            <person name="Sedlacek I."/>
            <person name="Kralova S."/>
            <person name="Pantucek R."/>
            <person name="Svec P."/>
            <person name="Holochova P."/>
            <person name="Stankova E."/>
            <person name="Vrbovska V."/>
            <person name="Busse H.-J."/>
        </authorList>
    </citation>
    <scope>NUCLEOTIDE SEQUENCE [LARGE SCALE GENOMIC DNA]</scope>
    <source>
        <strain evidence="1 2">CCM 8682</strain>
    </source>
</reference>
<dbReference type="AlphaFoldDB" id="A0A246FG03"/>
<accession>A0A246FG03</accession>
<dbReference type="OrthoDB" id="886022at2"/>
<keyword evidence="2" id="KW-1185">Reference proteome</keyword>
<comment type="caution">
    <text evidence="1">The sequence shown here is derived from an EMBL/GenBank/DDBJ whole genome shotgun (WGS) entry which is preliminary data.</text>
</comment>
<gene>
    <name evidence="1" type="ORF">CDA63_19280</name>
</gene>